<evidence type="ECO:0000313" key="5">
    <source>
        <dbReference type="Proteomes" id="UP000251942"/>
    </source>
</evidence>
<evidence type="ECO:0000313" key="4">
    <source>
        <dbReference type="Proteomes" id="UP000054698"/>
    </source>
</evidence>
<gene>
    <name evidence="2" type="ORF">Lfee_1967</name>
    <name evidence="3" type="ORF">NCTC12022_02659</name>
</gene>
<keyword evidence="4" id="KW-1185">Reference proteome</keyword>
<evidence type="ECO:0000313" key="3">
    <source>
        <dbReference type="EMBL" id="SPX61903.1"/>
    </source>
</evidence>
<dbReference type="InterPro" id="IPR000073">
    <property type="entry name" value="AB_hydrolase_1"/>
</dbReference>
<keyword evidence="2" id="KW-0378">Hydrolase</keyword>
<reference evidence="2 4" key="1">
    <citation type="submission" date="2015-11" db="EMBL/GenBank/DDBJ databases">
        <title>Genomic analysis of 38 Legionella species identifies large and diverse effector repertoires.</title>
        <authorList>
            <person name="Burstein D."/>
            <person name="Amaro F."/>
            <person name="Zusman T."/>
            <person name="Lifshitz Z."/>
            <person name="Cohen O."/>
            <person name="Gilbert J.A."/>
            <person name="Pupko T."/>
            <person name="Shuman H.A."/>
            <person name="Segal G."/>
        </authorList>
    </citation>
    <scope>NUCLEOTIDE SEQUENCE [LARGE SCALE GENOMIC DNA]</scope>
    <source>
        <strain evidence="2 4">WO-44C</strain>
    </source>
</reference>
<dbReference type="AlphaFoldDB" id="A0A0W0TNB1"/>
<reference evidence="3 5" key="2">
    <citation type="submission" date="2018-06" db="EMBL/GenBank/DDBJ databases">
        <authorList>
            <consortium name="Pathogen Informatics"/>
            <person name="Doyle S."/>
        </authorList>
    </citation>
    <scope>NUCLEOTIDE SEQUENCE [LARGE SCALE GENOMIC DNA]</scope>
    <source>
        <strain evidence="3 5">NCTC12022</strain>
    </source>
</reference>
<protein>
    <submittedName>
        <fullName evidence="2">Putative hydrolase</fullName>
    </submittedName>
</protein>
<feature type="domain" description="AB hydrolase-1" evidence="1">
    <location>
        <begin position="77"/>
        <end position="208"/>
    </location>
</feature>
<organism evidence="2 4">
    <name type="scientific">Legionella feeleii</name>
    <dbReference type="NCBI Taxonomy" id="453"/>
    <lineage>
        <taxon>Bacteria</taxon>
        <taxon>Pseudomonadati</taxon>
        <taxon>Pseudomonadota</taxon>
        <taxon>Gammaproteobacteria</taxon>
        <taxon>Legionellales</taxon>
        <taxon>Legionellaceae</taxon>
        <taxon>Legionella</taxon>
    </lineage>
</organism>
<dbReference type="Proteomes" id="UP000251942">
    <property type="component" value="Unassembled WGS sequence"/>
</dbReference>
<name>A0A0W0TNB1_9GAMM</name>
<dbReference type="EMBL" id="UASS01000027">
    <property type="protein sequence ID" value="SPX61903.1"/>
    <property type="molecule type" value="Genomic_DNA"/>
</dbReference>
<evidence type="ECO:0000313" key="2">
    <source>
        <dbReference type="EMBL" id="KTC97055.1"/>
    </source>
</evidence>
<dbReference type="Proteomes" id="UP000054698">
    <property type="component" value="Unassembled WGS sequence"/>
</dbReference>
<accession>A0A0W0TNB1</accession>
<dbReference type="PANTHER" id="PTHR43194">
    <property type="entry name" value="HYDROLASE ALPHA/BETA FOLD FAMILY"/>
    <property type="match status" value="1"/>
</dbReference>
<dbReference type="PATRIC" id="fig|453.4.peg.2156"/>
<proteinExistence type="predicted"/>
<dbReference type="GO" id="GO:0016787">
    <property type="term" value="F:hydrolase activity"/>
    <property type="evidence" value="ECO:0007669"/>
    <property type="project" value="UniProtKB-KW"/>
</dbReference>
<dbReference type="InterPro" id="IPR050228">
    <property type="entry name" value="Carboxylesterase_BioH"/>
</dbReference>
<dbReference type="Gene3D" id="3.40.50.1820">
    <property type="entry name" value="alpha/beta hydrolase"/>
    <property type="match status" value="1"/>
</dbReference>
<dbReference type="SUPFAM" id="SSF53474">
    <property type="entry name" value="alpha/beta-Hydrolases"/>
    <property type="match status" value="1"/>
</dbReference>
<sequence length="286" mass="32885">MLANTLTEFRDYIHAQLCYQLFITPIHLPVEKPYRDFARRACEFFVEKRTEVIDCIYPRHHVLHHFAPPDRSTAKKVLITHGWMSRAAYMVRLIRALHQQGFDVYALDFPAHGEAKGMQLPWTDAVLLLHHILNNFGPFYGLVGHSFGGSMLLNTLNLASQLPEWRLDAEPERVVLLASPTRMRTPVGKLARRFKLSGRGLLILREVFRQHAITDLRKLDFRHYINNAQTPFLCIHGDKDDSILPSESIIFCKQYPHASLALLPGADHVSVLIDERVEKTVCQFLT</sequence>
<dbReference type="PANTHER" id="PTHR43194:SF5">
    <property type="entry name" value="PIMELOYL-[ACYL-CARRIER PROTEIN] METHYL ESTER ESTERASE"/>
    <property type="match status" value="1"/>
</dbReference>
<dbReference type="EMBL" id="LNYB01000080">
    <property type="protein sequence ID" value="KTC97055.1"/>
    <property type="molecule type" value="Genomic_DNA"/>
</dbReference>
<dbReference type="RefSeq" id="WP_058446264.1">
    <property type="nucleotide sequence ID" value="NZ_CAAAHT010000059.1"/>
</dbReference>
<evidence type="ECO:0000259" key="1">
    <source>
        <dbReference type="Pfam" id="PF12697"/>
    </source>
</evidence>
<dbReference type="Pfam" id="PF12697">
    <property type="entry name" value="Abhydrolase_6"/>
    <property type="match status" value="1"/>
</dbReference>
<dbReference type="InterPro" id="IPR029058">
    <property type="entry name" value="AB_hydrolase_fold"/>
</dbReference>
<dbReference type="OrthoDB" id="9785847at2"/>
<dbReference type="STRING" id="453.Lfee_1967"/>